<name>A0A9P1H0X5_9PEZI</name>
<keyword evidence="4" id="KW-1185">Reference proteome</keyword>
<dbReference type="PANTHER" id="PTHR10039:SF5">
    <property type="entry name" value="NACHT DOMAIN-CONTAINING PROTEIN"/>
    <property type="match status" value="1"/>
</dbReference>
<dbReference type="Gene3D" id="3.40.50.1580">
    <property type="entry name" value="Nucleoside phosphorylase domain"/>
    <property type="match status" value="1"/>
</dbReference>
<reference evidence="3" key="1">
    <citation type="submission" date="2022-11" db="EMBL/GenBank/DDBJ databases">
        <authorList>
            <person name="Scott C."/>
            <person name="Bruce N."/>
        </authorList>
    </citation>
    <scope>NUCLEOTIDE SEQUENCE</scope>
</reference>
<sequence>MSLCGHTLHPSDALLSAVNNLRSQHGTSETSIPAYLAQLRTRIADGERPEFQDPGPDRDFYFPDDYHHTEKDQLCEGLCEFEYATWRRVRGNAARRVTDTPYIHYGTIASSNALIVSSAKRNELYQKHKAICFEMESAGIVCNTQALVIRGICDYADAHKNKTWQKYAAATAVAYRTPKNRQPSSQSILECQKSLAFLNMDNRAHDFSAAAEGTCQWLINHVNYKKWSVAHRGLLWIKGKPGSGKSTLLKYAFKHLDRPQDIVLSFFFHGRGTDMQKTPLVSFEQYFTKFSSRRPTGEKWEWHLEELKSLFESSLQEMQRSRTVWLFVDALDEAGKENAKSIFQWLKSLVKISPSAGGQVRICVTCRHFPILDTACEFGICPEEENYEDITRYIRDRLSDYFNIFKSRIPSIITDRAAGVFMWARLVIDKVVDLELEGETMMAIEAAIDEIPLDLDLLYHDLIRDMKPASRILIEWTLLAYEPLELFDLRWAILVDAHHPYRSLRECYNSGAFIQDYDRMKRQICTLSRGLVETNGASNVQFIHQTVKDFFSNEASPS</sequence>
<dbReference type="GO" id="GO:0003824">
    <property type="term" value="F:catalytic activity"/>
    <property type="evidence" value="ECO:0007669"/>
    <property type="project" value="InterPro"/>
</dbReference>
<evidence type="ECO:0000313" key="4">
    <source>
        <dbReference type="Proteomes" id="UP000838763"/>
    </source>
</evidence>
<evidence type="ECO:0000256" key="1">
    <source>
        <dbReference type="ARBA" id="ARBA00022737"/>
    </source>
</evidence>
<dbReference type="InterPro" id="IPR035994">
    <property type="entry name" value="Nucleoside_phosphorylase_sf"/>
</dbReference>
<dbReference type="InterPro" id="IPR027417">
    <property type="entry name" value="P-loop_NTPase"/>
</dbReference>
<dbReference type="Gene3D" id="3.40.50.300">
    <property type="entry name" value="P-loop containing nucleotide triphosphate hydrolases"/>
    <property type="match status" value="1"/>
</dbReference>
<evidence type="ECO:0000259" key="2">
    <source>
        <dbReference type="PROSITE" id="PS50837"/>
    </source>
</evidence>
<comment type="caution">
    <text evidence="3">The sequence shown here is derived from an EMBL/GenBank/DDBJ whole genome shotgun (WGS) entry which is preliminary data.</text>
</comment>
<dbReference type="OrthoDB" id="7464126at2759"/>
<accession>A0A9P1H0X5</accession>
<dbReference type="EMBL" id="CALLCH030000011">
    <property type="protein sequence ID" value="CAI4214573.1"/>
    <property type="molecule type" value="Genomic_DNA"/>
</dbReference>
<dbReference type="Proteomes" id="UP000838763">
    <property type="component" value="Unassembled WGS sequence"/>
</dbReference>
<gene>
    <name evidence="3" type="ORF">PPNO1_LOCUS4304</name>
</gene>
<dbReference type="SUPFAM" id="SSF53167">
    <property type="entry name" value="Purine and uridine phosphorylases"/>
    <property type="match status" value="1"/>
</dbReference>
<evidence type="ECO:0000313" key="3">
    <source>
        <dbReference type="EMBL" id="CAI4214573.1"/>
    </source>
</evidence>
<proteinExistence type="predicted"/>
<organism evidence="3 4">
    <name type="scientific">Parascedosporium putredinis</name>
    <dbReference type="NCBI Taxonomy" id="1442378"/>
    <lineage>
        <taxon>Eukaryota</taxon>
        <taxon>Fungi</taxon>
        <taxon>Dikarya</taxon>
        <taxon>Ascomycota</taxon>
        <taxon>Pezizomycotina</taxon>
        <taxon>Sordariomycetes</taxon>
        <taxon>Hypocreomycetidae</taxon>
        <taxon>Microascales</taxon>
        <taxon>Microascaceae</taxon>
        <taxon>Parascedosporium</taxon>
    </lineage>
</organism>
<keyword evidence="1" id="KW-0677">Repeat</keyword>
<dbReference type="InterPro" id="IPR007111">
    <property type="entry name" value="NACHT_NTPase"/>
</dbReference>
<protein>
    <recommendedName>
        <fullName evidence="2">NACHT domain-containing protein</fullName>
    </recommendedName>
</protein>
<dbReference type="PANTHER" id="PTHR10039">
    <property type="entry name" value="AMELOGENIN"/>
    <property type="match status" value="1"/>
</dbReference>
<dbReference type="AlphaFoldDB" id="A0A9P1H0X5"/>
<dbReference type="SUPFAM" id="SSF52540">
    <property type="entry name" value="P-loop containing nucleoside triphosphate hydrolases"/>
    <property type="match status" value="1"/>
</dbReference>
<feature type="domain" description="NACHT" evidence="2">
    <location>
        <begin position="233"/>
        <end position="367"/>
    </location>
</feature>
<dbReference type="InterPro" id="IPR056884">
    <property type="entry name" value="NPHP3-like_N"/>
</dbReference>
<dbReference type="GO" id="GO:0009116">
    <property type="term" value="P:nucleoside metabolic process"/>
    <property type="evidence" value="ECO:0007669"/>
    <property type="project" value="InterPro"/>
</dbReference>
<dbReference type="PROSITE" id="PS50837">
    <property type="entry name" value="NACHT"/>
    <property type="match status" value="1"/>
</dbReference>
<dbReference type="Pfam" id="PF24883">
    <property type="entry name" value="NPHP3_N"/>
    <property type="match status" value="1"/>
</dbReference>